<dbReference type="AlphaFoldDB" id="A0A4Q7L4M7"/>
<dbReference type="PANTHER" id="PTHR43194">
    <property type="entry name" value="HYDROLASE ALPHA/BETA FOLD FAMILY"/>
    <property type="match status" value="1"/>
</dbReference>
<dbReference type="RefSeq" id="WP_130342822.1">
    <property type="nucleotide sequence ID" value="NZ_SGWQ01000001.1"/>
</dbReference>
<sequence>MFVTGDGTTLLVRDSDPHGQAEATLVITHGWTLDHTSWERVVALIAGAFGSRVRVVQYDHRGHGGSDPARPGAGTLEQLADDLAELITERVPDGPVVLAGHSMGGMTMFALAERHPELVRDRIAGTAFVATSCDMTSLTLGLPTWLAAPVLYLEALVNRGLARLRRGQLLANPPAVVRPFIRWLVFGRKANRLDVIDTAAQIGKCHPASMVSMRNSMGVHNRPAAIAAFSGIPAVVLAGTRDRLTPVSHARQIAADLPDADFVVYPGAGHMLTYERTPEVADQLVRLITAVTTAKVRKTA</sequence>
<keyword evidence="3" id="KW-1185">Reference proteome</keyword>
<dbReference type="Proteomes" id="UP000294257">
    <property type="component" value="Unassembled WGS sequence"/>
</dbReference>
<gene>
    <name evidence="2" type="ORF">EV193_101102</name>
</gene>
<evidence type="ECO:0000313" key="3">
    <source>
        <dbReference type="Proteomes" id="UP000294257"/>
    </source>
</evidence>
<accession>A0A4Q7L4M7</accession>
<dbReference type="InterPro" id="IPR029058">
    <property type="entry name" value="AB_hydrolase_fold"/>
</dbReference>
<dbReference type="PANTHER" id="PTHR43194:SF2">
    <property type="entry name" value="PEROXISOMAL MEMBRANE PROTEIN LPX1"/>
    <property type="match status" value="1"/>
</dbReference>
<evidence type="ECO:0000313" key="2">
    <source>
        <dbReference type="EMBL" id="RZS44227.1"/>
    </source>
</evidence>
<name>A0A4Q7L4M7_9PSEU</name>
<dbReference type="Gene3D" id="3.40.50.1820">
    <property type="entry name" value="alpha/beta hydrolase"/>
    <property type="match status" value="1"/>
</dbReference>
<reference evidence="2 3" key="1">
    <citation type="submission" date="2019-02" db="EMBL/GenBank/DDBJ databases">
        <title>Genomic Encyclopedia of Type Strains, Phase IV (KMG-IV): sequencing the most valuable type-strain genomes for metagenomic binning, comparative biology and taxonomic classification.</title>
        <authorList>
            <person name="Goeker M."/>
        </authorList>
    </citation>
    <scope>NUCLEOTIDE SEQUENCE [LARGE SCALE GENOMIC DNA]</scope>
    <source>
        <strain evidence="2 3">DSM 101727</strain>
    </source>
</reference>
<organism evidence="2 3">
    <name type="scientific">Herbihabitans rhizosphaerae</name>
    <dbReference type="NCBI Taxonomy" id="1872711"/>
    <lineage>
        <taxon>Bacteria</taxon>
        <taxon>Bacillati</taxon>
        <taxon>Actinomycetota</taxon>
        <taxon>Actinomycetes</taxon>
        <taxon>Pseudonocardiales</taxon>
        <taxon>Pseudonocardiaceae</taxon>
        <taxon>Herbihabitans</taxon>
    </lineage>
</organism>
<dbReference type="SUPFAM" id="SSF53474">
    <property type="entry name" value="alpha/beta-Hydrolases"/>
    <property type="match status" value="1"/>
</dbReference>
<protein>
    <submittedName>
        <fullName evidence="2">Pimeloyl-ACP methyl ester carboxylesterase</fullName>
    </submittedName>
</protein>
<dbReference type="OrthoDB" id="5422338at2"/>
<dbReference type="EMBL" id="SGWQ01000001">
    <property type="protein sequence ID" value="RZS44227.1"/>
    <property type="molecule type" value="Genomic_DNA"/>
</dbReference>
<feature type="domain" description="AB hydrolase-1" evidence="1">
    <location>
        <begin position="24"/>
        <end position="275"/>
    </location>
</feature>
<dbReference type="InterPro" id="IPR050228">
    <property type="entry name" value="Carboxylesterase_BioH"/>
</dbReference>
<dbReference type="Pfam" id="PF00561">
    <property type="entry name" value="Abhydrolase_1"/>
    <property type="match status" value="1"/>
</dbReference>
<dbReference type="GO" id="GO:0003824">
    <property type="term" value="F:catalytic activity"/>
    <property type="evidence" value="ECO:0007669"/>
    <property type="project" value="UniProtKB-ARBA"/>
</dbReference>
<comment type="caution">
    <text evidence="2">The sequence shown here is derived from an EMBL/GenBank/DDBJ whole genome shotgun (WGS) entry which is preliminary data.</text>
</comment>
<evidence type="ECO:0000259" key="1">
    <source>
        <dbReference type="Pfam" id="PF00561"/>
    </source>
</evidence>
<proteinExistence type="predicted"/>
<dbReference type="InterPro" id="IPR000073">
    <property type="entry name" value="AB_hydrolase_1"/>
</dbReference>